<evidence type="ECO:0008006" key="3">
    <source>
        <dbReference type="Google" id="ProtNLM"/>
    </source>
</evidence>
<evidence type="ECO:0000313" key="2">
    <source>
        <dbReference type="Proteomes" id="UP000004121"/>
    </source>
</evidence>
<dbReference type="Pfam" id="PF12668">
    <property type="entry name" value="DUF3791"/>
    <property type="match status" value="1"/>
</dbReference>
<dbReference type="AlphaFoldDB" id="C2KZY7"/>
<dbReference type="InParanoid" id="C2KZY7"/>
<dbReference type="Proteomes" id="UP000004121">
    <property type="component" value="Unassembled WGS sequence"/>
</dbReference>
<organism evidence="1 2">
    <name type="scientific">Oribacterium sinus F0268</name>
    <dbReference type="NCBI Taxonomy" id="585501"/>
    <lineage>
        <taxon>Bacteria</taxon>
        <taxon>Bacillati</taxon>
        <taxon>Bacillota</taxon>
        <taxon>Clostridia</taxon>
        <taxon>Lachnospirales</taxon>
        <taxon>Lachnospiraceae</taxon>
        <taxon>Oribacterium</taxon>
    </lineage>
</organism>
<dbReference type="EMBL" id="ACKX01000198">
    <property type="protein sequence ID" value="EEJ50658.1"/>
    <property type="molecule type" value="Genomic_DNA"/>
</dbReference>
<dbReference type="HOGENOM" id="CLU_174021_1_0_9"/>
<protein>
    <recommendedName>
        <fullName evidence="3">DUF3791 domain-containing protein</fullName>
    </recommendedName>
</protein>
<dbReference type="STRING" id="585501.HMPREF6123_2056"/>
<accession>C2KZY7</accession>
<keyword evidence="2" id="KW-1185">Reference proteome</keyword>
<name>C2KZY7_9FIRM</name>
<proteinExistence type="predicted"/>
<sequence>MKEEILNQEVFSFIIYMIHACANRWKKTAAQVYFALKQSGCLNHYLIPNYDILHTQSTDFVVKDIEEYLVKKEVIV</sequence>
<gene>
    <name evidence="1" type="ORF">HMPREF6123_2056</name>
</gene>
<reference evidence="1 2" key="1">
    <citation type="submission" date="2009-04" db="EMBL/GenBank/DDBJ databases">
        <authorList>
            <person name="Qin X."/>
            <person name="Bachman B."/>
            <person name="Battles P."/>
            <person name="Bell A."/>
            <person name="Bess C."/>
            <person name="Bickham C."/>
            <person name="Chaboub L."/>
            <person name="Chen D."/>
            <person name="Coyle M."/>
            <person name="Deiros D.R."/>
            <person name="Dinh H."/>
            <person name="Forbes L."/>
            <person name="Fowler G."/>
            <person name="Francisco L."/>
            <person name="Fu Q."/>
            <person name="Gubbala S."/>
            <person name="Hale W."/>
            <person name="Han Y."/>
            <person name="Hemphill L."/>
            <person name="Highlander S.K."/>
            <person name="Hirani K."/>
            <person name="Hogues M."/>
            <person name="Jackson L."/>
            <person name="Jakkamsetti A."/>
            <person name="Javaid M."/>
            <person name="Jiang H."/>
            <person name="Korchina V."/>
            <person name="Kovar C."/>
            <person name="Lara F."/>
            <person name="Lee S."/>
            <person name="Mata R."/>
            <person name="Mathew T."/>
            <person name="Moen C."/>
            <person name="Morales K."/>
            <person name="Munidasa M."/>
            <person name="Nazareth L."/>
            <person name="Ngo R."/>
            <person name="Nguyen L."/>
            <person name="Okwuonu G."/>
            <person name="Ongeri F."/>
            <person name="Patil S."/>
            <person name="Petrosino J."/>
            <person name="Pham C."/>
            <person name="Pham P."/>
            <person name="Pu L.-L."/>
            <person name="Puazo M."/>
            <person name="Raj R."/>
            <person name="Reid J."/>
            <person name="Rouhana J."/>
            <person name="Saada N."/>
            <person name="Shang Y."/>
            <person name="Simmons D."/>
            <person name="Thornton R."/>
            <person name="Warren J."/>
            <person name="Weissenberger G."/>
            <person name="Zhang J."/>
            <person name="Zhang L."/>
            <person name="Zhou C."/>
            <person name="Zhu D."/>
            <person name="Muzny D."/>
            <person name="Worley K."/>
            <person name="Gibbs R."/>
        </authorList>
    </citation>
    <scope>NUCLEOTIDE SEQUENCE [LARGE SCALE GENOMIC DNA]</scope>
    <source>
        <strain evidence="1 2">F0268</strain>
    </source>
</reference>
<dbReference type="eggNOG" id="ENOG50335PF">
    <property type="taxonomic scope" value="Bacteria"/>
</dbReference>
<comment type="caution">
    <text evidence="1">The sequence shown here is derived from an EMBL/GenBank/DDBJ whole genome shotgun (WGS) entry which is preliminary data.</text>
</comment>
<dbReference type="InterPro" id="IPR024269">
    <property type="entry name" value="DUF3791"/>
</dbReference>
<evidence type="ECO:0000313" key="1">
    <source>
        <dbReference type="EMBL" id="EEJ50658.1"/>
    </source>
</evidence>